<dbReference type="InterPro" id="IPR000415">
    <property type="entry name" value="Nitroreductase-like"/>
</dbReference>
<dbReference type="EMBL" id="VWPJ01000028">
    <property type="protein sequence ID" value="KAA5603883.1"/>
    <property type="molecule type" value="Genomic_DNA"/>
</dbReference>
<dbReference type="InterPro" id="IPR023936">
    <property type="entry name" value="RutE-like"/>
</dbReference>
<dbReference type="SUPFAM" id="SSF55469">
    <property type="entry name" value="FMN-dependent nitroreductase-like"/>
    <property type="match status" value="1"/>
</dbReference>
<dbReference type="PANTHER" id="PTHR43543">
    <property type="entry name" value="MALONIC SEMIALDEHYDE REDUCTASE RUTE-RELATED"/>
    <property type="match status" value="1"/>
</dbReference>
<evidence type="ECO:0000259" key="6">
    <source>
        <dbReference type="Pfam" id="PF00881"/>
    </source>
</evidence>
<dbReference type="InterPro" id="IPR029479">
    <property type="entry name" value="Nitroreductase"/>
</dbReference>
<gene>
    <name evidence="7" type="ORF">F1188_18745</name>
</gene>
<name>A0A5M6I6Y7_9PROT</name>
<dbReference type="AlphaFoldDB" id="A0A5M6I6Y7"/>
<evidence type="ECO:0000313" key="7">
    <source>
        <dbReference type="EMBL" id="KAA5603883.1"/>
    </source>
</evidence>
<sequence length="195" mass="21433">MSALDATALDALFLEARTHWQWQDRAVDDSTLERLHTLVKMAPTSANCQPARFVFIKSPEAKAKLEPCLTEGNRPKTMTAPVTVIVCEDLAFPETLPTLFPHADAKAWFDGKPAFTEETAFRNATLQGGYLILAARALGLDCGPMSGFDQAKVDATFLEGTTWRSNFLLNLGYGDPTPLFPRSPRPAFADVCRIV</sequence>
<comment type="caution">
    <text evidence="7">The sequence shown here is derived from an EMBL/GenBank/DDBJ whole genome shotgun (WGS) entry which is preliminary data.</text>
</comment>
<evidence type="ECO:0000256" key="5">
    <source>
        <dbReference type="HAMAP-Rule" id="MF_01204"/>
    </source>
</evidence>
<dbReference type="Proteomes" id="UP000324065">
    <property type="component" value="Unassembled WGS sequence"/>
</dbReference>
<evidence type="ECO:0000256" key="1">
    <source>
        <dbReference type="ARBA" id="ARBA00022630"/>
    </source>
</evidence>
<evidence type="ECO:0000313" key="8">
    <source>
        <dbReference type="Proteomes" id="UP000324065"/>
    </source>
</evidence>
<evidence type="ECO:0000256" key="2">
    <source>
        <dbReference type="ARBA" id="ARBA00022643"/>
    </source>
</evidence>
<dbReference type="InterPro" id="IPR050461">
    <property type="entry name" value="Nitroreductase_HadB/RutE"/>
</dbReference>
<dbReference type="CDD" id="cd02148">
    <property type="entry name" value="RutE-like"/>
    <property type="match status" value="1"/>
</dbReference>
<organism evidence="7 8">
    <name type="scientific">Roseospira marina</name>
    <dbReference type="NCBI Taxonomy" id="140057"/>
    <lineage>
        <taxon>Bacteria</taxon>
        <taxon>Pseudomonadati</taxon>
        <taxon>Pseudomonadota</taxon>
        <taxon>Alphaproteobacteria</taxon>
        <taxon>Rhodospirillales</taxon>
        <taxon>Rhodospirillaceae</taxon>
        <taxon>Roseospira</taxon>
    </lineage>
</organism>
<keyword evidence="3 5" id="KW-0521">NADP</keyword>
<dbReference type="GO" id="GO:0016491">
    <property type="term" value="F:oxidoreductase activity"/>
    <property type="evidence" value="ECO:0007669"/>
    <property type="project" value="UniProtKB-UniRule"/>
</dbReference>
<dbReference type="Pfam" id="PF00881">
    <property type="entry name" value="Nitroreductase"/>
    <property type="match status" value="1"/>
</dbReference>
<protein>
    <recommendedName>
        <fullName evidence="5">Putative NADH dehydrogenase/NAD(P)H nitroreductase F1188_18745</fullName>
        <ecNumber evidence="5">1.-.-.-</ecNumber>
    </recommendedName>
</protein>
<evidence type="ECO:0000256" key="3">
    <source>
        <dbReference type="ARBA" id="ARBA00022857"/>
    </source>
</evidence>
<keyword evidence="1 5" id="KW-0285">Flavoprotein</keyword>
<dbReference type="NCBIfam" id="NF003768">
    <property type="entry name" value="PRK05365.1"/>
    <property type="match status" value="1"/>
</dbReference>
<dbReference type="OrthoDB" id="9784375at2"/>
<dbReference type="Gene3D" id="3.40.109.10">
    <property type="entry name" value="NADH Oxidase"/>
    <property type="match status" value="1"/>
</dbReference>
<dbReference type="EC" id="1.-.-.-" evidence="5"/>
<dbReference type="PANTHER" id="PTHR43543:SF1">
    <property type="entry name" value="MALONIC SEMIALDEHYDE REDUCTASE RUTE-RELATED"/>
    <property type="match status" value="1"/>
</dbReference>
<feature type="domain" description="Nitroreductase" evidence="6">
    <location>
        <begin position="22"/>
        <end position="173"/>
    </location>
</feature>
<keyword evidence="2 5" id="KW-0288">FMN</keyword>
<proteinExistence type="inferred from homology"/>
<keyword evidence="4 5" id="KW-0560">Oxidoreductase</keyword>
<comment type="similarity">
    <text evidence="5">Belongs to the nitroreductase family. HadB/RutE subfamily.</text>
</comment>
<dbReference type="RefSeq" id="WP_150063985.1">
    <property type="nucleotide sequence ID" value="NZ_JACHII010000004.1"/>
</dbReference>
<keyword evidence="5" id="KW-0520">NAD</keyword>
<dbReference type="HAMAP" id="MF_01204">
    <property type="entry name" value="Oxidoreductase_RutE_HadB"/>
    <property type="match status" value="1"/>
</dbReference>
<evidence type="ECO:0000256" key="4">
    <source>
        <dbReference type="ARBA" id="ARBA00023002"/>
    </source>
</evidence>
<reference evidence="7 8" key="1">
    <citation type="submission" date="2019-09" db="EMBL/GenBank/DDBJ databases">
        <title>Genome sequence of Roseospira marina, one of the more divergent members of the non-sulfur purple photosynthetic bacterial family, the Rhodospirillaceae.</title>
        <authorList>
            <person name="Meyer T."/>
            <person name="Kyndt J."/>
        </authorList>
    </citation>
    <scope>NUCLEOTIDE SEQUENCE [LARGE SCALE GENOMIC DNA]</scope>
    <source>
        <strain evidence="7 8">DSM 15113</strain>
    </source>
</reference>
<keyword evidence="8" id="KW-1185">Reference proteome</keyword>
<comment type="cofactor">
    <cofactor evidence="5">
        <name>FMN</name>
        <dbReference type="ChEBI" id="CHEBI:58210"/>
    </cofactor>
</comment>
<accession>A0A5M6I6Y7</accession>